<gene>
    <name evidence="2" type="ORF">P4447_02910</name>
</gene>
<sequence>MEFNGWIIFAYKIPSEPSSIRVRVWRNLKSIGVHYIQQSVCICPNTKELLKRLKKLELLIIENGGEITLLEIEKLSTKSEETILAEFNQERKLEYQEFIEESKKFFNEIENETKKANFSFREIEENEVELRRLKNWLIKIKKRDFFNCQLQKQAITRIEECERTFDEFTEKVYRSEGIAEEN</sequence>
<dbReference type="EMBL" id="JARMQG010000028">
    <property type="protein sequence ID" value="MED3561499.1"/>
    <property type="molecule type" value="Genomic_DNA"/>
</dbReference>
<evidence type="ECO:0000259" key="1">
    <source>
        <dbReference type="Pfam" id="PF20229"/>
    </source>
</evidence>
<dbReference type="Proteomes" id="UP001330749">
    <property type="component" value="Unassembled WGS sequence"/>
</dbReference>
<dbReference type="RefSeq" id="WP_327966374.1">
    <property type="nucleotide sequence ID" value="NZ_JARMQG010000028.1"/>
</dbReference>
<evidence type="ECO:0000313" key="2">
    <source>
        <dbReference type="EMBL" id="MED3561499.1"/>
    </source>
</evidence>
<name>A0ABU6N671_9BACI</name>
<organism evidence="2 3">
    <name type="scientific">Bacillus xiapuensis</name>
    <dbReference type="NCBI Taxonomy" id="2014075"/>
    <lineage>
        <taxon>Bacteria</taxon>
        <taxon>Bacillati</taxon>
        <taxon>Bacillota</taxon>
        <taxon>Bacilli</taxon>
        <taxon>Bacillales</taxon>
        <taxon>Bacillaceae</taxon>
        <taxon>Bacillus</taxon>
    </lineage>
</organism>
<evidence type="ECO:0000313" key="3">
    <source>
        <dbReference type="Proteomes" id="UP001330749"/>
    </source>
</evidence>
<keyword evidence="3" id="KW-1185">Reference proteome</keyword>
<accession>A0ABU6N671</accession>
<proteinExistence type="predicted"/>
<dbReference type="InterPro" id="IPR046858">
    <property type="entry name" value="ChrB_N"/>
</dbReference>
<feature type="domain" description="ChrB N-terminal" evidence="1">
    <location>
        <begin position="21"/>
        <end position="175"/>
    </location>
</feature>
<reference evidence="2 3" key="1">
    <citation type="submission" date="2023-03" db="EMBL/GenBank/DDBJ databases">
        <title>Bacillus Genome Sequencing.</title>
        <authorList>
            <person name="Dunlap C."/>
        </authorList>
    </citation>
    <scope>NUCLEOTIDE SEQUENCE [LARGE SCALE GENOMIC DNA]</scope>
    <source>
        <strain evidence="2 3">B-14544</strain>
    </source>
</reference>
<protein>
    <recommendedName>
        <fullName evidence="1">ChrB N-terminal domain-containing protein</fullName>
    </recommendedName>
</protein>
<comment type="caution">
    <text evidence="2">The sequence shown here is derived from an EMBL/GenBank/DDBJ whole genome shotgun (WGS) entry which is preliminary data.</text>
</comment>
<dbReference type="Pfam" id="PF20229">
    <property type="entry name" value="ChrB_N"/>
    <property type="match status" value="1"/>
</dbReference>